<accession>A0A6N3GXD9</accession>
<reference evidence="2" key="1">
    <citation type="submission" date="2019-11" db="EMBL/GenBank/DDBJ databases">
        <authorList>
            <person name="Feng L."/>
        </authorList>
    </citation>
    <scope>NUCLEOTIDE SEQUENCE</scope>
    <source>
        <strain evidence="2">FplautiiLFYP42</strain>
    </source>
</reference>
<evidence type="ECO:0000313" key="2">
    <source>
        <dbReference type="EMBL" id="VYU69264.1"/>
    </source>
</evidence>
<feature type="transmembrane region" description="Helical" evidence="1">
    <location>
        <begin position="60"/>
        <end position="78"/>
    </location>
</feature>
<evidence type="ECO:0000256" key="1">
    <source>
        <dbReference type="SAM" id="Phobius"/>
    </source>
</evidence>
<keyword evidence="1" id="KW-0812">Transmembrane</keyword>
<feature type="transmembrane region" description="Helical" evidence="1">
    <location>
        <begin position="6"/>
        <end position="24"/>
    </location>
</feature>
<feature type="transmembrane region" description="Helical" evidence="1">
    <location>
        <begin position="36"/>
        <end position="54"/>
    </location>
</feature>
<dbReference type="AlphaFoldDB" id="A0A6N3GXD9"/>
<dbReference type="EMBL" id="CACRUB010000052">
    <property type="protein sequence ID" value="VYU69264.1"/>
    <property type="molecule type" value="Genomic_DNA"/>
</dbReference>
<organism evidence="2">
    <name type="scientific">Flavonifractor plautii</name>
    <name type="common">Fusobacterium plautii</name>
    <dbReference type="NCBI Taxonomy" id="292800"/>
    <lineage>
        <taxon>Bacteria</taxon>
        <taxon>Bacillati</taxon>
        <taxon>Bacillota</taxon>
        <taxon>Clostridia</taxon>
        <taxon>Eubacteriales</taxon>
        <taxon>Oscillospiraceae</taxon>
        <taxon>Flavonifractor</taxon>
    </lineage>
</organism>
<name>A0A6N3GXD9_FLAPL</name>
<sequence length="91" mass="9581">MVETGVVGLILFVGVLVTALIAVIKSRRKPEEESNPLTAALGGALVFMASHAVVEMVFSSYAYLPFAFGVFGLIALCCGQTMPLSFVKEGV</sequence>
<keyword evidence="1" id="KW-0472">Membrane</keyword>
<proteinExistence type="predicted"/>
<gene>
    <name evidence="2" type="ORF">FPLFYP42_03443</name>
</gene>
<keyword evidence="1" id="KW-1133">Transmembrane helix</keyword>
<protein>
    <submittedName>
        <fullName evidence="2">Uncharacterized protein</fullName>
    </submittedName>
</protein>
<dbReference type="RefSeq" id="WP_156622327.1">
    <property type="nucleotide sequence ID" value="NZ_CACRUB010000052.1"/>
</dbReference>